<dbReference type="GO" id="GO:0005737">
    <property type="term" value="C:cytoplasm"/>
    <property type="evidence" value="ECO:0007669"/>
    <property type="project" value="TreeGrafter"/>
</dbReference>
<dbReference type="EMBL" id="PCTA01000009">
    <property type="protein sequence ID" value="PIP61974.1"/>
    <property type="molecule type" value="Genomic_DNA"/>
</dbReference>
<dbReference type="InterPro" id="IPR002939">
    <property type="entry name" value="DnaJ_C"/>
</dbReference>
<dbReference type="PROSITE" id="PS00636">
    <property type="entry name" value="DNAJ_1"/>
    <property type="match status" value="1"/>
</dbReference>
<dbReference type="SUPFAM" id="SSF46565">
    <property type="entry name" value="Chaperone J-domain"/>
    <property type="match status" value="1"/>
</dbReference>
<dbReference type="GO" id="GO:0042026">
    <property type="term" value="P:protein refolding"/>
    <property type="evidence" value="ECO:0007669"/>
    <property type="project" value="TreeGrafter"/>
</dbReference>
<proteinExistence type="predicted"/>
<dbReference type="InterPro" id="IPR001623">
    <property type="entry name" value="DnaJ_domain"/>
</dbReference>
<dbReference type="InterPro" id="IPR018253">
    <property type="entry name" value="DnaJ_domain_CS"/>
</dbReference>
<dbReference type="InterPro" id="IPR036869">
    <property type="entry name" value="J_dom_sf"/>
</dbReference>
<reference evidence="7 8" key="1">
    <citation type="submission" date="2017-09" db="EMBL/GenBank/DDBJ databases">
        <title>Depth-based differentiation of microbial function through sediment-hosted aquifers and enrichment of novel symbionts in the deep terrestrial subsurface.</title>
        <authorList>
            <person name="Probst A.J."/>
            <person name="Ladd B."/>
            <person name="Jarett J.K."/>
            <person name="Geller-Mcgrath D.E."/>
            <person name="Sieber C.M."/>
            <person name="Emerson J.B."/>
            <person name="Anantharaman K."/>
            <person name="Thomas B.C."/>
            <person name="Malmstrom R."/>
            <person name="Stieglmeier M."/>
            <person name="Klingl A."/>
            <person name="Woyke T."/>
            <person name="Ryan C.M."/>
            <person name="Banfield J.F."/>
        </authorList>
    </citation>
    <scope>NUCLEOTIDE SEQUENCE [LARGE SCALE GENOMIC DNA]</scope>
    <source>
        <strain evidence="7">CG22_combo_CG10-13_8_21_14_all_38_20</strain>
    </source>
</reference>
<dbReference type="GO" id="GO:0051082">
    <property type="term" value="F:unfolded protein binding"/>
    <property type="evidence" value="ECO:0007669"/>
    <property type="project" value="InterPro"/>
</dbReference>
<dbReference type="PRINTS" id="PR00625">
    <property type="entry name" value="JDOMAIN"/>
</dbReference>
<dbReference type="PANTHER" id="PTHR43096:SF52">
    <property type="entry name" value="DNAJ HOMOLOG 1, MITOCHONDRIAL-RELATED"/>
    <property type="match status" value="1"/>
</dbReference>
<keyword evidence="4" id="KW-0862">Zinc</keyword>
<evidence type="ECO:0000256" key="3">
    <source>
        <dbReference type="ARBA" id="ARBA00022771"/>
    </source>
</evidence>
<dbReference type="InterPro" id="IPR008971">
    <property type="entry name" value="HSP40/DnaJ_pept-bd"/>
</dbReference>
<evidence type="ECO:0000256" key="1">
    <source>
        <dbReference type="ARBA" id="ARBA00022723"/>
    </source>
</evidence>
<evidence type="ECO:0000313" key="7">
    <source>
        <dbReference type="EMBL" id="PIP61974.1"/>
    </source>
</evidence>
<dbReference type="AlphaFoldDB" id="A0A2H0BWJ6"/>
<dbReference type="PROSITE" id="PS50076">
    <property type="entry name" value="DNAJ_2"/>
    <property type="match status" value="1"/>
</dbReference>
<protein>
    <recommendedName>
        <fullName evidence="6">J domain-containing protein</fullName>
    </recommendedName>
</protein>
<organism evidence="7 8">
    <name type="scientific">Candidatus Roizmanbacteria bacterium CG22_combo_CG10-13_8_21_14_all_38_20</name>
    <dbReference type="NCBI Taxonomy" id="1974862"/>
    <lineage>
        <taxon>Bacteria</taxon>
        <taxon>Candidatus Roizmaniibacteriota</taxon>
    </lineage>
</organism>
<dbReference type="CDD" id="cd10747">
    <property type="entry name" value="DnaJ_C"/>
    <property type="match status" value="1"/>
</dbReference>
<keyword evidence="3" id="KW-0863">Zinc-finger</keyword>
<dbReference type="SMART" id="SM00271">
    <property type="entry name" value="DnaJ"/>
    <property type="match status" value="1"/>
</dbReference>
<evidence type="ECO:0000256" key="5">
    <source>
        <dbReference type="ARBA" id="ARBA00023186"/>
    </source>
</evidence>
<dbReference type="PANTHER" id="PTHR43096">
    <property type="entry name" value="DNAJ HOMOLOG 1, MITOCHONDRIAL-RELATED"/>
    <property type="match status" value="1"/>
</dbReference>
<evidence type="ECO:0000259" key="6">
    <source>
        <dbReference type="PROSITE" id="PS50076"/>
    </source>
</evidence>
<dbReference type="Pfam" id="PF01556">
    <property type="entry name" value="DnaJ_C"/>
    <property type="match status" value="1"/>
</dbReference>
<accession>A0A2H0BWJ6</accession>
<evidence type="ECO:0000256" key="2">
    <source>
        <dbReference type="ARBA" id="ARBA00022737"/>
    </source>
</evidence>
<dbReference type="FunFam" id="2.60.260.20:FF:000005">
    <property type="entry name" value="Chaperone protein dnaJ 1, mitochondrial"/>
    <property type="match status" value="1"/>
</dbReference>
<dbReference type="GO" id="GO:0008270">
    <property type="term" value="F:zinc ion binding"/>
    <property type="evidence" value="ECO:0007669"/>
    <property type="project" value="UniProtKB-KW"/>
</dbReference>
<dbReference type="Pfam" id="PF00226">
    <property type="entry name" value="DnaJ"/>
    <property type="match status" value="1"/>
</dbReference>
<comment type="caution">
    <text evidence="7">The sequence shown here is derived from an EMBL/GenBank/DDBJ whole genome shotgun (WGS) entry which is preliminary data.</text>
</comment>
<name>A0A2H0BWJ6_9BACT</name>
<feature type="domain" description="J" evidence="6">
    <location>
        <begin position="3"/>
        <end position="70"/>
    </location>
</feature>
<dbReference type="Gene3D" id="2.60.260.20">
    <property type="entry name" value="Urease metallochaperone UreE, N-terminal domain"/>
    <property type="match status" value="2"/>
</dbReference>
<evidence type="ECO:0000256" key="4">
    <source>
        <dbReference type="ARBA" id="ARBA00022833"/>
    </source>
</evidence>
<keyword evidence="5" id="KW-0143">Chaperone</keyword>
<dbReference type="Proteomes" id="UP000231246">
    <property type="component" value="Unassembled WGS sequence"/>
</dbReference>
<keyword evidence="1" id="KW-0479">Metal-binding</keyword>
<dbReference type="Gene3D" id="1.10.287.110">
    <property type="entry name" value="DnaJ domain"/>
    <property type="match status" value="1"/>
</dbReference>
<keyword evidence="2" id="KW-0677">Repeat</keyword>
<evidence type="ECO:0000313" key="8">
    <source>
        <dbReference type="Proteomes" id="UP000231246"/>
    </source>
</evidence>
<sequence>MADYYSILGVGRSATADEMKKAYRKMALRWHPDKHKEVDKKAAEAKFKEINQAYEVLSDPKKRQMYDQFGEDAFKGGSAAGQQGPFNYTYSSAGGAGFEDIFGGGKGFSDPFDIFEQFFGGASPFGGARSYQPRAAYRTKIEFMEAAKGVEKEFVIQGKNRKVKIPPGVADGTQIRFDDFDLVIQVGVHPKFKRRGQDIIVEKDISFTQAALGIQMEVETLDKPIKVKVRPGTQPGTLIRLSGKGLAYPRRSTKGDLYIKLNIQVPKKLTSRQKELLKQLQEIE</sequence>
<gene>
    <name evidence="7" type="ORF">COW99_01075</name>
</gene>
<dbReference type="SUPFAM" id="SSF49493">
    <property type="entry name" value="HSP40/DnaJ peptide-binding domain"/>
    <property type="match status" value="2"/>
</dbReference>
<dbReference type="CDD" id="cd06257">
    <property type="entry name" value="DnaJ"/>
    <property type="match status" value="1"/>
</dbReference>